<dbReference type="eggNOG" id="ENOG50342B5">
    <property type="taxonomic scope" value="Bacteria"/>
</dbReference>
<dbReference type="Proteomes" id="UP000027821">
    <property type="component" value="Unassembled WGS sequence"/>
</dbReference>
<protein>
    <recommendedName>
        <fullName evidence="3">Outer membrane protein beta-barrel domain-containing protein</fullName>
    </recommendedName>
</protein>
<dbReference type="RefSeq" id="WP_035068396.1">
    <property type="nucleotide sequence ID" value="NZ_JMIH01000001.1"/>
</dbReference>
<reference evidence="1 2" key="1">
    <citation type="submission" date="2014-04" db="EMBL/GenBank/DDBJ databases">
        <title>Characterization and application of a salt tolerant electro-active bacterium.</title>
        <authorList>
            <person name="Yang L."/>
            <person name="Wei S."/>
            <person name="Tay Q.X.M."/>
        </authorList>
    </citation>
    <scope>NUCLEOTIDE SEQUENCE [LARGE SCALE GENOMIC DNA]</scope>
    <source>
        <strain evidence="1 2">LY1</strain>
    </source>
</reference>
<evidence type="ECO:0000313" key="2">
    <source>
        <dbReference type="Proteomes" id="UP000027821"/>
    </source>
</evidence>
<evidence type="ECO:0000313" key="1">
    <source>
        <dbReference type="EMBL" id="KEO75953.1"/>
    </source>
</evidence>
<dbReference type="OrthoDB" id="826870at2"/>
<comment type="caution">
    <text evidence="1">The sequence shown here is derived from an EMBL/GenBank/DDBJ whole genome shotgun (WGS) entry which is preliminary data.</text>
</comment>
<dbReference type="STRING" id="1048983.EL17_00125"/>
<keyword evidence="2" id="KW-1185">Reference proteome</keyword>
<dbReference type="AlphaFoldDB" id="A0A074L7X4"/>
<gene>
    <name evidence="1" type="ORF">EL17_00125</name>
</gene>
<name>A0A074L7X4_9BACT</name>
<proteinExistence type="predicted"/>
<organism evidence="1 2">
    <name type="scientific">Anditalea andensis</name>
    <dbReference type="NCBI Taxonomy" id="1048983"/>
    <lineage>
        <taxon>Bacteria</taxon>
        <taxon>Pseudomonadati</taxon>
        <taxon>Bacteroidota</taxon>
        <taxon>Cytophagia</taxon>
        <taxon>Cytophagales</taxon>
        <taxon>Cytophagaceae</taxon>
        <taxon>Anditalea</taxon>
    </lineage>
</organism>
<sequence>MKYLLCLFVVLFTYNVYGQKISKNNIYSSYSYVLGEKYAGGNLTGHGFTIGYSRYLSNRFYGDISYGKLDYEGENSSIFLPKEETGRFDMSFFTLGIGYDLIQRSKFILSSEAVFLRISNTLLQHQIGDGDYMALRETGRSSDITAKVGLKARVFLTDQLQLIPSVAYGLQIQRYETRWLNIGVGYSF</sequence>
<dbReference type="EMBL" id="JMIH01000001">
    <property type="protein sequence ID" value="KEO75953.1"/>
    <property type="molecule type" value="Genomic_DNA"/>
</dbReference>
<accession>A0A074L7X4</accession>
<evidence type="ECO:0008006" key="3">
    <source>
        <dbReference type="Google" id="ProtNLM"/>
    </source>
</evidence>